<evidence type="ECO:0000256" key="4">
    <source>
        <dbReference type="ARBA" id="ARBA00022741"/>
    </source>
</evidence>
<dbReference type="GO" id="GO:0004674">
    <property type="term" value="F:protein serine/threonine kinase activity"/>
    <property type="evidence" value="ECO:0007669"/>
    <property type="project" value="UniProtKB-KW"/>
</dbReference>
<dbReference type="GO" id="GO:0005634">
    <property type="term" value="C:nucleus"/>
    <property type="evidence" value="ECO:0007669"/>
    <property type="project" value="TreeGrafter"/>
</dbReference>
<dbReference type="GO" id="GO:0032839">
    <property type="term" value="C:dendrite cytoplasm"/>
    <property type="evidence" value="ECO:0007669"/>
    <property type="project" value="TreeGrafter"/>
</dbReference>
<feature type="region of interest" description="Disordered" evidence="8">
    <location>
        <begin position="862"/>
        <end position="890"/>
    </location>
</feature>
<keyword evidence="5 10" id="KW-0418">Kinase</keyword>
<dbReference type="GO" id="GO:0050773">
    <property type="term" value="P:regulation of dendrite development"/>
    <property type="evidence" value="ECO:0007669"/>
    <property type="project" value="TreeGrafter"/>
</dbReference>
<feature type="region of interest" description="Disordered" evidence="8">
    <location>
        <begin position="587"/>
        <end position="642"/>
    </location>
</feature>
<dbReference type="PROSITE" id="PS50011">
    <property type="entry name" value="PROTEIN_KINASE_DOM"/>
    <property type="match status" value="1"/>
</dbReference>
<feature type="compositionally biased region" description="Polar residues" evidence="8">
    <location>
        <begin position="735"/>
        <end position="746"/>
    </location>
</feature>
<dbReference type="GO" id="GO:0005524">
    <property type="term" value="F:ATP binding"/>
    <property type="evidence" value="ECO:0007669"/>
    <property type="project" value="UniProtKB-UniRule"/>
</dbReference>
<comment type="caution">
    <text evidence="10">The sequence shown here is derived from an EMBL/GenBank/DDBJ whole genome shotgun (WGS) entry which is preliminary data.</text>
</comment>
<gene>
    <name evidence="10" type="ORF">HOLleu_30722</name>
</gene>
<feature type="region of interest" description="Disordered" evidence="8">
    <location>
        <begin position="967"/>
        <end position="986"/>
    </location>
</feature>
<dbReference type="GO" id="GO:0045773">
    <property type="term" value="P:positive regulation of axon extension"/>
    <property type="evidence" value="ECO:0007669"/>
    <property type="project" value="TreeGrafter"/>
</dbReference>
<evidence type="ECO:0000256" key="6">
    <source>
        <dbReference type="ARBA" id="ARBA00022840"/>
    </source>
</evidence>
<organism evidence="10 11">
    <name type="scientific">Holothuria leucospilota</name>
    <name type="common">Black long sea cucumber</name>
    <name type="synonym">Mertensiothuria leucospilota</name>
    <dbReference type="NCBI Taxonomy" id="206669"/>
    <lineage>
        <taxon>Eukaryota</taxon>
        <taxon>Metazoa</taxon>
        <taxon>Echinodermata</taxon>
        <taxon>Eleutherozoa</taxon>
        <taxon>Echinozoa</taxon>
        <taxon>Holothuroidea</taxon>
        <taxon>Aspidochirotacea</taxon>
        <taxon>Aspidochirotida</taxon>
        <taxon>Holothuriidae</taxon>
        <taxon>Holothuria</taxon>
    </lineage>
</organism>
<dbReference type="PROSITE" id="PS00108">
    <property type="entry name" value="PROTEIN_KINASE_ST"/>
    <property type="match status" value="1"/>
</dbReference>
<dbReference type="CDD" id="cd07833">
    <property type="entry name" value="STKc_CDKL"/>
    <property type="match status" value="1"/>
</dbReference>
<dbReference type="PANTHER" id="PTHR24056">
    <property type="entry name" value="CELL DIVISION PROTEIN KINASE"/>
    <property type="match status" value="1"/>
</dbReference>
<dbReference type="InterPro" id="IPR050108">
    <property type="entry name" value="CDK"/>
</dbReference>
<dbReference type="FunFam" id="1.10.510.10:FF:000624">
    <property type="entry name" value="Mitogen-activated protein kinase"/>
    <property type="match status" value="1"/>
</dbReference>
<keyword evidence="3" id="KW-0808">Transferase</keyword>
<evidence type="ECO:0000256" key="7">
    <source>
        <dbReference type="PROSITE-ProRule" id="PRU10141"/>
    </source>
</evidence>
<dbReference type="EMBL" id="JAIZAY010000015">
    <property type="protein sequence ID" value="KAJ8028479.1"/>
    <property type="molecule type" value="Genomic_DNA"/>
</dbReference>
<dbReference type="AlphaFoldDB" id="A0A9Q1BKX7"/>
<evidence type="ECO:0000256" key="5">
    <source>
        <dbReference type="ARBA" id="ARBA00022777"/>
    </source>
</evidence>
<comment type="similarity">
    <text evidence="1">Belongs to the protein kinase superfamily. CMGC Ser/Thr protein kinase family. CDC2/CDKX subfamily.</text>
</comment>
<evidence type="ECO:0000313" key="10">
    <source>
        <dbReference type="EMBL" id="KAJ8028479.1"/>
    </source>
</evidence>
<proteinExistence type="inferred from homology"/>
<dbReference type="InterPro" id="IPR011009">
    <property type="entry name" value="Kinase-like_dom_sf"/>
</dbReference>
<dbReference type="FunFam" id="3.30.200.20:FF:000171">
    <property type="entry name" value="Putative cyclin-dependent kinase-like 5"/>
    <property type="match status" value="1"/>
</dbReference>
<dbReference type="SUPFAM" id="SSF56112">
    <property type="entry name" value="Protein kinase-like (PK-like)"/>
    <property type="match status" value="1"/>
</dbReference>
<dbReference type="InterPro" id="IPR000719">
    <property type="entry name" value="Prot_kinase_dom"/>
</dbReference>
<feature type="binding site" evidence="7">
    <location>
        <position position="34"/>
    </location>
    <ligand>
        <name>ATP</name>
        <dbReference type="ChEBI" id="CHEBI:30616"/>
    </ligand>
</feature>
<feature type="region of interest" description="Disordered" evidence="8">
    <location>
        <begin position="413"/>
        <end position="436"/>
    </location>
</feature>
<dbReference type="Gene3D" id="1.10.510.10">
    <property type="entry name" value="Transferase(Phosphotransferase) domain 1"/>
    <property type="match status" value="1"/>
</dbReference>
<keyword evidence="11" id="KW-1185">Reference proteome</keyword>
<evidence type="ECO:0000256" key="2">
    <source>
        <dbReference type="ARBA" id="ARBA00022527"/>
    </source>
</evidence>
<dbReference type="Pfam" id="PF00069">
    <property type="entry name" value="Pkinase"/>
    <property type="match status" value="1"/>
</dbReference>
<feature type="compositionally biased region" description="Basic and acidic residues" evidence="8">
    <location>
        <begin position="614"/>
        <end position="637"/>
    </location>
</feature>
<evidence type="ECO:0000256" key="8">
    <source>
        <dbReference type="SAM" id="MobiDB-lite"/>
    </source>
</evidence>
<sequence length="986" mass="111855">MNKYEVLGLVGEGAYGVVLKCRHKASNEIVAIKKFKDSEENEDVRRTTLRELKVLRQLKQENIVELREAFRRKGKLYLVFEYVEKNMLEILEDNPNGLLPEKVRSLIFQLIRAIHWCHRNEVIHRDIKPENLLISDSGILKLCDFGFARNINGTGTANYTEYVATRWYRSPELLLGAPYGKAVDIWAIGCIMGELSDGQPVFPGESEIDQLYMIQKVCGVLPAYQMKLFEKNPRFTGLKFPTVSEPETVFKKYTGIINSVMLDLMERTLKLDPGERYNIEECQEHRTFHTERLLRKDLPRPKSAIQHRTFDDVSFQLKDKRQMSKVPKQEISVHLSQSSAQNLEEEVDKIETLAQNLCIDPTMTSKGRKEDSPVTIQSIDSTTTDCTNPDDKSAATITNLNFVSPLKGNVVSKYSKSRNKNPQGVDSHGKGNSTVGNLQENYQFFKSNKSKFKGPVYPVKYPKFGQKRDKALSIMAKYSKYMKHVTAIPDEYCGEKNENRKEKDSSSVKNSKTVGVVSNAGIASENLKKETNLDEKDEKVDVHADKKQTSSEKIFMETEIDAMDAQSEIRVPIKRSQTAIGAIGEYHRDLSQPPLDSPEGCNAKGENGQNSNEAVRRKLDKRSQSRMSEGKRGRTDPRVMYVGSGMPNFLKGRKGKEKELVALPDDNITQGNGEKKGERQYQHYSNTYPRFKGVSMGKDQSSTHISDFPDWRTGIHSSRRDESENRTVAMETELTDNLPTLTSHLSISEKKHRKGRIGNVEENRGTDGDEEPSRRGGDTDCDGDTLMVPELYPLSNEKEQVKEEGSRSWPEGGKRKKKKKPAQDESTRLNVQKSVYGGKDWDSNNNQNLHRQIKKMRRLATTPTSENFPDPYYNPSRETSKLPTLQNAPRLPDEDFAKGIAGISADRETHLLDQTQLSPAALNSDRDFSKEYWRSESRLSIRTNHSGSIRVSPMKEAQEVLPIKIPTAEVDSGQGNNSHRRKETLL</sequence>
<dbReference type="OrthoDB" id="548217at2759"/>
<feature type="compositionally biased region" description="Polar residues" evidence="8">
    <location>
        <begin position="420"/>
        <end position="436"/>
    </location>
</feature>
<keyword evidence="4 7" id="KW-0547">Nucleotide-binding</keyword>
<dbReference type="SMART" id="SM00220">
    <property type="entry name" value="S_TKc"/>
    <property type="match status" value="1"/>
</dbReference>
<evidence type="ECO:0000259" key="9">
    <source>
        <dbReference type="PROSITE" id="PS50011"/>
    </source>
</evidence>
<name>A0A9Q1BKX7_HOLLE</name>
<dbReference type="InterPro" id="IPR017441">
    <property type="entry name" value="Protein_kinase_ATP_BS"/>
</dbReference>
<keyword evidence="2" id="KW-0723">Serine/threonine-protein kinase</keyword>
<protein>
    <submittedName>
        <fullName evidence="10">Cyclin-dependent kinase-like 5</fullName>
    </submittedName>
</protein>
<feature type="domain" description="Protein kinase" evidence="9">
    <location>
        <begin position="4"/>
        <end position="288"/>
    </location>
</feature>
<feature type="compositionally biased region" description="Basic and acidic residues" evidence="8">
    <location>
        <begin position="796"/>
        <end position="806"/>
    </location>
</feature>
<dbReference type="PROSITE" id="PS00107">
    <property type="entry name" value="PROTEIN_KINASE_ATP"/>
    <property type="match status" value="1"/>
</dbReference>
<dbReference type="Proteomes" id="UP001152320">
    <property type="component" value="Chromosome 15"/>
</dbReference>
<evidence type="ECO:0000256" key="3">
    <source>
        <dbReference type="ARBA" id="ARBA00022679"/>
    </source>
</evidence>
<evidence type="ECO:0000313" key="11">
    <source>
        <dbReference type="Proteomes" id="UP001152320"/>
    </source>
</evidence>
<dbReference type="PANTHER" id="PTHR24056:SF111">
    <property type="entry name" value="CYCLIN-DEPENDENT KINASE-LIKE 5"/>
    <property type="match status" value="1"/>
</dbReference>
<reference evidence="10" key="1">
    <citation type="submission" date="2021-10" db="EMBL/GenBank/DDBJ databases">
        <title>Tropical sea cucumber genome reveals ecological adaptation and Cuvierian tubules defense mechanism.</title>
        <authorList>
            <person name="Chen T."/>
        </authorList>
    </citation>
    <scope>NUCLEOTIDE SEQUENCE</scope>
    <source>
        <strain evidence="10">Nanhai2018</strain>
        <tissue evidence="10">Muscle</tissue>
    </source>
</reference>
<feature type="compositionally biased region" description="Basic and acidic residues" evidence="8">
    <location>
        <begin position="759"/>
        <end position="778"/>
    </location>
</feature>
<feature type="region of interest" description="Disordered" evidence="8">
    <location>
        <begin position="527"/>
        <end position="549"/>
    </location>
</feature>
<accession>A0A9Q1BKX7</accession>
<feature type="region of interest" description="Disordered" evidence="8">
    <location>
        <begin position="689"/>
        <end position="830"/>
    </location>
</feature>
<dbReference type="InterPro" id="IPR008271">
    <property type="entry name" value="Ser/Thr_kinase_AS"/>
</dbReference>
<keyword evidence="6 7" id="KW-0067">ATP-binding</keyword>
<dbReference type="Gene3D" id="3.30.200.20">
    <property type="entry name" value="Phosphorylase Kinase, domain 1"/>
    <property type="match status" value="1"/>
</dbReference>
<evidence type="ECO:0000256" key="1">
    <source>
        <dbReference type="ARBA" id="ARBA00006485"/>
    </source>
</evidence>